<name>A0A0K0EZ76_STRVS</name>
<dbReference type="AlphaFoldDB" id="A0A0K0EZ76"/>
<sequence length="167" mass="19780">MFVYLYQFKCIPALPNMPLFCFKVETFLRPHNIPYDSCESWTVRGKRGFVPFIKLYGEKILDSQITFEHLKNHYDINDDLTPEEFAICYHKVLDYSVYMFSPQVFGCDLPPFVIAMIARIFVGRFKKRLDFQGYGIFIHSEIQIVLENNLPSLEILLRDKKFFVVKN</sequence>
<dbReference type="Proteomes" id="UP000035680">
    <property type="component" value="Unassembled WGS sequence"/>
</dbReference>
<organism evidence="2 3">
    <name type="scientific">Strongyloides venezuelensis</name>
    <name type="common">Threadworm</name>
    <dbReference type="NCBI Taxonomy" id="75913"/>
    <lineage>
        <taxon>Eukaryota</taxon>
        <taxon>Metazoa</taxon>
        <taxon>Ecdysozoa</taxon>
        <taxon>Nematoda</taxon>
        <taxon>Chromadorea</taxon>
        <taxon>Rhabditida</taxon>
        <taxon>Tylenchina</taxon>
        <taxon>Panagrolaimomorpha</taxon>
        <taxon>Strongyloidoidea</taxon>
        <taxon>Strongyloididae</taxon>
        <taxon>Strongyloides</taxon>
    </lineage>
</organism>
<dbReference type="PANTHER" id="PTHR12289">
    <property type="entry name" value="METAXIN RELATED"/>
    <property type="match status" value="1"/>
</dbReference>
<dbReference type="PANTHER" id="PTHR12289:SF41">
    <property type="entry name" value="FAILED AXON CONNECTIONS-RELATED"/>
    <property type="match status" value="1"/>
</dbReference>
<dbReference type="Pfam" id="PF17172">
    <property type="entry name" value="GST_N_4"/>
    <property type="match status" value="1"/>
</dbReference>
<dbReference type="InterPro" id="IPR012336">
    <property type="entry name" value="Thioredoxin-like_fold"/>
</dbReference>
<evidence type="ECO:0000313" key="2">
    <source>
        <dbReference type="Proteomes" id="UP000035680"/>
    </source>
</evidence>
<dbReference type="WBParaSite" id="SVE_0183500.1">
    <property type="protein sequence ID" value="SVE_0183500.1"/>
    <property type="gene ID" value="SVE_0183500"/>
</dbReference>
<reference evidence="2" key="1">
    <citation type="submission" date="2014-07" db="EMBL/GenBank/DDBJ databases">
        <authorList>
            <person name="Martin A.A"/>
            <person name="De Silva N."/>
        </authorList>
    </citation>
    <scope>NUCLEOTIDE SEQUENCE</scope>
</reference>
<evidence type="ECO:0000259" key="1">
    <source>
        <dbReference type="Pfam" id="PF17172"/>
    </source>
</evidence>
<accession>A0A0K0EZ76</accession>
<feature type="domain" description="Thioredoxin-like fold" evidence="1">
    <location>
        <begin position="20"/>
        <end position="98"/>
    </location>
</feature>
<protein>
    <submittedName>
        <fullName evidence="3">Failed axon connections homolog (inferred by orthology to a human protein)</fullName>
    </submittedName>
</protein>
<reference evidence="3" key="2">
    <citation type="submission" date="2015-08" db="UniProtKB">
        <authorList>
            <consortium name="WormBaseParasite"/>
        </authorList>
    </citation>
    <scope>IDENTIFICATION</scope>
</reference>
<dbReference type="InterPro" id="IPR036249">
    <property type="entry name" value="Thioredoxin-like_sf"/>
</dbReference>
<dbReference type="GO" id="GO:0005737">
    <property type="term" value="C:cytoplasm"/>
    <property type="evidence" value="ECO:0007669"/>
    <property type="project" value="TreeGrafter"/>
</dbReference>
<dbReference type="SUPFAM" id="SSF52833">
    <property type="entry name" value="Thioredoxin-like"/>
    <property type="match status" value="1"/>
</dbReference>
<keyword evidence="2" id="KW-1185">Reference proteome</keyword>
<dbReference type="InterPro" id="IPR050931">
    <property type="entry name" value="Mito_Protein_Transport_Metaxin"/>
</dbReference>
<evidence type="ECO:0000313" key="3">
    <source>
        <dbReference type="WBParaSite" id="SVE_0183500.1"/>
    </source>
</evidence>
<proteinExistence type="predicted"/>